<comment type="caution">
    <text evidence="2">The sequence shown here is derived from an EMBL/GenBank/DDBJ whole genome shotgun (WGS) entry which is preliminary data.</text>
</comment>
<feature type="chain" id="PRO_5028005117" evidence="1">
    <location>
        <begin position="23"/>
        <end position="585"/>
    </location>
</feature>
<accession>A0A7C4LLD0</accession>
<sequence length="585" mass="66773">MMCMVFVMWLGGLCFMNSLVTAADTADQRFERLAARFLDELPALSPIAATALGDHRFDHEIDDLSVAGRDRRRGFFVRYQRELRQIDPRQLSRSHQVDYRLLAEEVERELWSLDRLQEWAWNPILATQLTGSAIYNLMAREFAPLEQRLLAVTARLEQFPRLYTQIRAALEPHRVPPVHAETALKQNRGVVNILEDQVRPRMGVLSPEDRGRLERAIALAAAEVEQHQSWLEQELVPRARGNPQLGAELYDQKLALTLGTRLTRQEIRDRAEFELKRVRAEMYQLARSVLTDRAAPANPTPEIEQEVIAAALEKAYAEVPPRDGVVAAAYRSLELATAFVRERDLATIPPDPLEIILMPAFQRGVSVAYCDAPGPLEVGQKTFYAVAPLPEDWTDEQCASFLREYNLRSIHNLTVHEAMPGHFLQLAHANRNPNRLRALLSSGTFVEGWACYTEQMMSEEGFLDRDPLMRLITLKWYLRTISNALLDQAVHVDGIRREEAMRLMTRGAFQEEREAAGKWIRAQVTSAQLSTYFVGYQEHRDLRRAAEQAWGSDFSLKRYHDGVLAHGSPPVRFVRALLLNEPLPE</sequence>
<proteinExistence type="predicted"/>
<dbReference type="AlphaFoldDB" id="A0A7C4LLD0"/>
<feature type="signal peptide" evidence="1">
    <location>
        <begin position="1"/>
        <end position="22"/>
    </location>
</feature>
<protein>
    <submittedName>
        <fullName evidence="2">DUF885 domain-containing protein</fullName>
    </submittedName>
</protein>
<dbReference type="PANTHER" id="PTHR33361">
    <property type="entry name" value="GLR0591 PROTEIN"/>
    <property type="match status" value="1"/>
</dbReference>
<gene>
    <name evidence="2" type="ORF">ENS64_09480</name>
</gene>
<dbReference type="Pfam" id="PF05960">
    <property type="entry name" value="DUF885"/>
    <property type="match status" value="1"/>
</dbReference>
<name>A0A7C4LLD0_9PLAN</name>
<keyword evidence="1" id="KW-0732">Signal</keyword>
<dbReference type="PANTHER" id="PTHR33361:SF15">
    <property type="entry name" value="DUF885 FAMILY LIPOPROTEIN"/>
    <property type="match status" value="1"/>
</dbReference>
<dbReference type="EMBL" id="DSVQ01000012">
    <property type="protein sequence ID" value="HGT39476.1"/>
    <property type="molecule type" value="Genomic_DNA"/>
</dbReference>
<evidence type="ECO:0000313" key="2">
    <source>
        <dbReference type="EMBL" id="HGT39476.1"/>
    </source>
</evidence>
<evidence type="ECO:0000256" key="1">
    <source>
        <dbReference type="SAM" id="SignalP"/>
    </source>
</evidence>
<organism evidence="2">
    <name type="scientific">Schlesneria paludicola</name>
    <dbReference type="NCBI Taxonomy" id="360056"/>
    <lineage>
        <taxon>Bacteria</taxon>
        <taxon>Pseudomonadati</taxon>
        <taxon>Planctomycetota</taxon>
        <taxon>Planctomycetia</taxon>
        <taxon>Planctomycetales</taxon>
        <taxon>Planctomycetaceae</taxon>
        <taxon>Schlesneria</taxon>
    </lineage>
</organism>
<dbReference type="InterPro" id="IPR010281">
    <property type="entry name" value="DUF885"/>
</dbReference>
<reference evidence="2" key="1">
    <citation type="journal article" date="2020" name="mSystems">
        <title>Genome- and Community-Level Interaction Insights into Carbon Utilization and Element Cycling Functions of Hydrothermarchaeota in Hydrothermal Sediment.</title>
        <authorList>
            <person name="Zhou Z."/>
            <person name="Liu Y."/>
            <person name="Xu W."/>
            <person name="Pan J."/>
            <person name="Luo Z.H."/>
            <person name="Li M."/>
        </authorList>
    </citation>
    <scope>NUCLEOTIDE SEQUENCE [LARGE SCALE GENOMIC DNA]</scope>
    <source>
        <strain evidence="2">SpSt-508</strain>
    </source>
</reference>